<keyword evidence="3" id="KW-1185">Reference proteome</keyword>
<gene>
    <name evidence="2" type="ORF">OV079_15780</name>
</gene>
<proteinExistence type="predicted"/>
<dbReference type="AlphaFoldDB" id="A0A9X3EPS5"/>
<evidence type="ECO:0000256" key="1">
    <source>
        <dbReference type="SAM" id="MobiDB-lite"/>
    </source>
</evidence>
<accession>A0A9X3EPS5</accession>
<evidence type="ECO:0000313" key="3">
    <source>
        <dbReference type="Proteomes" id="UP001150924"/>
    </source>
</evidence>
<comment type="caution">
    <text evidence="2">The sequence shown here is derived from an EMBL/GenBank/DDBJ whole genome shotgun (WGS) entry which is preliminary data.</text>
</comment>
<dbReference type="EMBL" id="JAPNKE010000002">
    <property type="protein sequence ID" value="MCY1006990.1"/>
    <property type="molecule type" value="Genomic_DNA"/>
</dbReference>
<feature type="region of interest" description="Disordered" evidence="1">
    <location>
        <begin position="37"/>
        <end position="79"/>
    </location>
</feature>
<reference evidence="2" key="1">
    <citation type="submission" date="2022-11" db="EMBL/GenBank/DDBJ databases">
        <title>Minimal conservation of predation-associated metabolite biosynthetic gene clusters underscores biosynthetic potential of Myxococcota including descriptions for ten novel species: Archangium lansinium sp. nov., Myxococcus landrumus sp. nov., Nannocystis bai.</title>
        <authorList>
            <person name="Ahearne A."/>
            <person name="Stevens C."/>
            <person name="Phillips K."/>
        </authorList>
    </citation>
    <scope>NUCLEOTIDE SEQUENCE</scope>
    <source>
        <strain evidence="2">Na p29</strain>
    </source>
</reference>
<feature type="region of interest" description="Disordered" evidence="1">
    <location>
        <begin position="146"/>
        <end position="175"/>
    </location>
</feature>
<evidence type="ECO:0000313" key="2">
    <source>
        <dbReference type="EMBL" id="MCY1006990.1"/>
    </source>
</evidence>
<name>A0A9X3EPS5_9BACT</name>
<organism evidence="2 3">
    <name type="scientific">Nannocystis pusilla</name>
    <dbReference type="NCBI Taxonomy" id="889268"/>
    <lineage>
        <taxon>Bacteria</taxon>
        <taxon>Pseudomonadati</taxon>
        <taxon>Myxococcota</taxon>
        <taxon>Polyangia</taxon>
        <taxon>Nannocystales</taxon>
        <taxon>Nannocystaceae</taxon>
        <taxon>Nannocystis</taxon>
    </lineage>
</organism>
<sequence length="236" mass="25014">MRLGLADDVVDLRAADRARQRRRHRVHDLALVAEQRLPERADRQAAAAHQAADRPQDQRRRHAHQRGGRGAADAGVAGQAADDVVGATAEQTRGQAGAEVARAGGLGGAAEQARRIVERRARERRILGHVEEFAERQRIAGFVGQTGEHGRARGGQALRRRGARDPEGGRGAVDDAAGGQGVANCVCQGERHGVPFESRERVIGTRDATTRRCGRPLALVRVAGGAASGAAGRSSQ</sequence>
<protein>
    <submittedName>
        <fullName evidence="2">Uncharacterized protein</fullName>
    </submittedName>
</protein>
<dbReference type="Proteomes" id="UP001150924">
    <property type="component" value="Unassembled WGS sequence"/>
</dbReference>